<keyword evidence="9" id="KW-0418">Kinase</keyword>
<gene>
    <name evidence="9" type="primary">SD18_1</name>
    <name evidence="9" type="ORF">CK203_044238</name>
</gene>
<dbReference type="PANTHER" id="PTHR32444">
    <property type="entry name" value="BULB-TYPE LECTIN DOMAIN-CONTAINING PROTEIN"/>
    <property type="match status" value="1"/>
</dbReference>
<comment type="catalytic activity">
    <reaction evidence="4">
        <text>L-threonyl-[protein] + ATP = O-phospho-L-threonyl-[protein] + ADP + H(+)</text>
        <dbReference type="Rhea" id="RHEA:46608"/>
        <dbReference type="Rhea" id="RHEA-COMP:11060"/>
        <dbReference type="Rhea" id="RHEA-COMP:11605"/>
        <dbReference type="ChEBI" id="CHEBI:15378"/>
        <dbReference type="ChEBI" id="CHEBI:30013"/>
        <dbReference type="ChEBI" id="CHEBI:30616"/>
        <dbReference type="ChEBI" id="CHEBI:61977"/>
        <dbReference type="ChEBI" id="CHEBI:456216"/>
        <dbReference type="EC" id="2.7.11.1"/>
    </reaction>
</comment>
<evidence type="ECO:0000259" key="7">
    <source>
        <dbReference type="PROSITE" id="PS50026"/>
    </source>
</evidence>
<dbReference type="AlphaFoldDB" id="A0A438GVB8"/>
<proteinExistence type="predicted"/>
<organism evidence="9 10">
    <name type="scientific">Vitis vinifera</name>
    <name type="common">Grape</name>
    <dbReference type="NCBI Taxonomy" id="29760"/>
    <lineage>
        <taxon>Eukaryota</taxon>
        <taxon>Viridiplantae</taxon>
        <taxon>Streptophyta</taxon>
        <taxon>Embryophyta</taxon>
        <taxon>Tracheophyta</taxon>
        <taxon>Spermatophyta</taxon>
        <taxon>Magnoliopsida</taxon>
        <taxon>eudicotyledons</taxon>
        <taxon>Gunneridae</taxon>
        <taxon>Pentapetalae</taxon>
        <taxon>rosids</taxon>
        <taxon>Vitales</taxon>
        <taxon>Vitaceae</taxon>
        <taxon>Viteae</taxon>
        <taxon>Vitis</taxon>
    </lineage>
</organism>
<dbReference type="GO" id="GO:0048544">
    <property type="term" value="P:recognition of pollen"/>
    <property type="evidence" value="ECO:0007669"/>
    <property type="project" value="InterPro"/>
</dbReference>
<dbReference type="InterPro" id="IPR003609">
    <property type="entry name" value="Pan_app"/>
</dbReference>
<accession>A0A438GVB8</accession>
<sequence>MVSSAGSLQRYTWIETRQVWNLYWFAPKDQCDDYRECGPYGICDTNSSPVCKCPRGFEPKNPQAWNLRDGSDGCSRKTEFDCNNGDGFLALKRMKLPETGSSFVDKSMSLKDCEMTCRKNCSCTGYANPEITSDKVASFGPPISWI</sequence>
<keyword evidence="9" id="KW-0675">Receptor</keyword>
<evidence type="ECO:0000256" key="6">
    <source>
        <dbReference type="PROSITE-ProRule" id="PRU00076"/>
    </source>
</evidence>
<name>A0A438GVB8_VITVI</name>
<dbReference type="PROSITE" id="PS50026">
    <property type="entry name" value="EGF_3"/>
    <property type="match status" value="1"/>
</dbReference>
<evidence type="ECO:0000256" key="4">
    <source>
        <dbReference type="ARBA" id="ARBA00047899"/>
    </source>
</evidence>
<dbReference type="EMBL" id="QGNW01000334">
    <property type="protein sequence ID" value="RVW76152.1"/>
    <property type="molecule type" value="Genomic_DNA"/>
</dbReference>
<dbReference type="Pfam" id="PF00954">
    <property type="entry name" value="S_locus_glycop"/>
    <property type="match status" value="1"/>
</dbReference>
<keyword evidence="2" id="KW-0732">Signal</keyword>
<dbReference type="Proteomes" id="UP000288805">
    <property type="component" value="Unassembled WGS sequence"/>
</dbReference>
<evidence type="ECO:0000256" key="5">
    <source>
        <dbReference type="ARBA" id="ARBA00048679"/>
    </source>
</evidence>
<keyword evidence="6" id="KW-0245">EGF-like domain</keyword>
<evidence type="ECO:0000256" key="2">
    <source>
        <dbReference type="ARBA" id="ARBA00022729"/>
    </source>
</evidence>
<protein>
    <recommendedName>
        <fullName evidence="1">non-specific serine/threonine protein kinase</fullName>
        <ecNumber evidence="1">2.7.11.1</ecNumber>
    </recommendedName>
</protein>
<dbReference type="PROSITE" id="PS50948">
    <property type="entry name" value="PAN"/>
    <property type="match status" value="1"/>
</dbReference>
<keyword evidence="3" id="KW-1015">Disulfide bond</keyword>
<evidence type="ECO:0000256" key="3">
    <source>
        <dbReference type="ARBA" id="ARBA00023157"/>
    </source>
</evidence>
<dbReference type="CDD" id="cd01098">
    <property type="entry name" value="PAN_AP_plant"/>
    <property type="match status" value="1"/>
</dbReference>
<dbReference type="InterPro" id="IPR000858">
    <property type="entry name" value="S_locus_glycoprot_dom"/>
</dbReference>
<keyword evidence="9" id="KW-0808">Transferase</keyword>
<evidence type="ECO:0000313" key="9">
    <source>
        <dbReference type="EMBL" id="RVW76152.1"/>
    </source>
</evidence>
<reference evidence="9 10" key="1">
    <citation type="journal article" date="2018" name="PLoS Genet.">
        <title>Population sequencing reveals clonal diversity and ancestral inbreeding in the grapevine cultivar Chardonnay.</title>
        <authorList>
            <person name="Roach M.J."/>
            <person name="Johnson D.L."/>
            <person name="Bohlmann J."/>
            <person name="van Vuuren H.J."/>
            <person name="Jones S.J."/>
            <person name="Pretorius I.S."/>
            <person name="Schmidt S.A."/>
            <person name="Borneman A.R."/>
        </authorList>
    </citation>
    <scope>NUCLEOTIDE SEQUENCE [LARGE SCALE GENOMIC DNA]</scope>
    <source>
        <strain evidence="10">cv. Chardonnay</strain>
        <tissue evidence="9">Leaf</tissue>
    </source>
</reference>
<evidence type="ECO:0000256" key="1">
    <source>
        <dbReference type="ARBA" id="ARBA00012513"/>
    </source>
</evidence>
<feature type="domain" description="EGF-like" evidence="7">
    <location>
        <begin position="27"/>
        <end position="63"/>
    </location>
</feature>
<dbReference type="PANTHER" id="PTHR32444:SF89">
    <property type="entry name" value="S GLYCOPROTEIN"/>
    <property type="match status" value="1"/>
</dbReference>
<evidence type="ECO:0000313" key="10">
    <source>
        <dbReference type="Proteomes" id="UP000288805"/>
    </source>
</evidence>
<comment type="catalytic activity">
    <reaction evidence="5">
        <text>L-seryl-[protein] + ATP = O-phospho-L-seryl-[protein] + ADP + H(+)</text>
        <dbReference type="Rhea" id="RHEA:17989"/>
        <dbReference type="Rhea" id="RHEA-COMP:9863"/>
        <dbReference type="Rhea" id="RHEA-COMP:11604"/>
        <dbReference type="ChEBI" id="CHEBI:15378"/>
        <dbReference type="ChEBI" id="CHEBI:29999"/>
        <dbReference type="ChEBI" id="CHEBI:30616"/>
        <dbReference type="ChEBI" id="CHEBI:83421"/>
        <dbReference type="ChEBI" id="CHEBI:456216"/>
        <dbReference type="EC" id="2.7.11.1"/>
    </reaction>
</comment>
<comment type="caution">
    <text evidence="6">Lacks conserved residue(s) required for the propagation of feature annotation.</text>
</comment>
<evidence type="ECO:0000259" key="8">
    <source>
        <dbReference type="PROSITE" id="PS50948"/>
    </source>
</evidence>
<dbReference type="GO" id="GO:0004674">
    <property type="term" value="F:protein serine/threonine kinase activity"/>
    <property type="evidence" value="ECO:0007669"/>
    <property type="project" value="UniProtKB-EC"/>
</dbReference>
<dbReference type="Pfam" id="PF08276">
    <property type="entry name" value="PAN_2"/>
    <property type="match status" value="1"/>
</dbReference>
<comment type="caution">
    <text evidence="9">The sequence shown here is derived from an EMBL/GenBank/DDBJ whole genome shotgun (WGS) entry which is preliminary data.</text>
</comment>
<dbReference type="InterPro" id="IPR000742">
    <property type="entry name" value="EGF"/>
</dbReference>
<dbReference type="EC" id="2.7.11.1" evidence="1"/>
<feature type="domain" description="Apple" evidence="8">
    <location>
        <begin position="82"/>
        <end position="146"/>
    </location>
</feature>